<dbReference type="EMBL" id="JACIGK010000013">
    <property type="protein sequence ID" value="MBB4266432.1"/>
    <property type="molecule type" value="Genomic_DNA"/>
</dbReference>
<evidence type="ECO:0000313" key="2">
    <source>
        <dbReference type="Proteomes" id="UP000554286"/>
    </source>
</evidence>
<reference evidence="1 2" key="1">
    <citation type="submission" date="2020-08" db="EMBL/GenBank/DDBJ databases">
        <title>Genome sequencing of Purple Non-Sulfur Bacteria from various extreme environments.</title>
        <authorList>
            <person name="Mayer M."/>
        </authorList>
    </citation>
    <scope>NUCLEOTIDE SEQUENCE [LARGE SCALE GENOMIC DNA]</scope>
    <source>
        <strain evidence="1 2">JA131</strain>
    </source>
</reference>
<dbReference type="AlphaFoldDB" id="A0A7W6WAF2"/>
<dbReference type="PANTHER" id="PTHR11102">
    <property type="entry name" value="SEL-1-LIKE PROTEIN"/>
    <property type="match status" value="1"/>
</dbReference>
<dbReference type="InterPro" id="IPR050767">
    <property type="entry name" value="Sel1_AlgK"/>
</dbReference>
<comment type="caution">
    <text evidence="1">The sequence shown here is derived from an EMBL/GenBank/DDBJ whole genome shotgun (WGS) entry which is preliminary data.</text>
</comment>
<dbReference type="Proteomes" id="UP000554286">
    <property type="component" value="Unassembled WGS sequence"/>
</dbReference>
<dbReference type="InterPro" id="IPR011990">
    <property type="entry name" value="TPR-like_helical_dom_sf"/>
</dbReference>
<dbReference type="Pfam" id="PF08238">
    <property type="entry name" value="Sel1"/>
    <property type="match status" value="11"/>
</dbReference>
<name>A0A7W6WAF2_9PROT</name>
<dbReference type="SUPFAM" id="SSF81901">
    <property type="entry name" value="HCP-like"/>
    <property type="match status" value="4"/>
</dbReference>
<accession>A0A7W6WAF2</accession>
<dbReference type="RefSeq" id="WP_184044843.1">
    <property type="nucleotide sequence ID" value="NZ_JACIGK010000013.1"/>
</dbReference>
<protein>
    <submittedName>
        <fullName evidence="1">TPR repeat protein</fullName>
    </submittedName>
</protein>
<dbReference type="Gene3D" id="1.25.40.10">
    <property type="entry name" value="Tetratricopeptide repeat domain"/>
    <property type="match status" value="2"/>
</dbReference>
<sequence>MRGVPRGRCAGLAIPTATQVERPGAIGRALAPVLAVLILAGCSGAPDGFVARGLSGYHYLQGSRHKLHGDMTAAVDAWTRAAAAGHVKAQYQLAHVHGSDLLGPRDQEAALALARRAAAAGYAPAAHYVGMSLLYGWGGIDRDPATAERYLRQAVADDVPRARADLGTLLLRRARDREGRPGAVAAGAEGWVLLEAAADDGEPLARLRLGEALLDEDHGRHDPDRAAVLLAEALDDGEIAAALPLARLMLTPGLGRPVDRAGAEALLDRIERQAPAHVLVDLGLALLDADAEPPLPGGVIRARRVLERGAEAGRARAHTALGKLLAEGRSGEMPPDPAAAVAHLRAAAEAGHGEATRAMGLLLRDQGRAGDALDWFVKAAAQGHAQAAVEAARLLVARGDPASVARAIALLRAEAEHHVPAAIDLARLARDGVPGVMAADPARARQWLRHAVEHGSGLAAAQAATDLARLLARGQGGAADPGAARALLERAAAGGHAWAALDLARLYERGAGAAMPPDPARAWRWYGVAASRDLAQAHTALGRMTVARGQGVGAIHRAFEHFSRAAAMGHDQALYEAGRVAEKGAAGLHGDPRAALAWYRRAAAQGVPAAHGAIASLYERGLGVPRDPVRALAFYRLGAEAGNAWAAYKVGRALAEGRGTMADPRAARPWLARARAEGVDQAVEVLARLDAAAVEAGTGGPLRIEVRPLGVGEP</sequence>
<dbReference type="InterPro" id="IPR006597">
    <property type="entry name" value="Sel1-like"/>
</dbReference>
<proteinExistence type="predicted"/>
<keyword evidence="2" id="KW-1185">Reference proteome</keyword>
<gene>
    <name evidence="1" type="ORF">GGD89_002063</name>
</gene>
<dbReference type="PANTHER" id="PTHR11102:SF160">
    <property type="entry name" value="ERAD-ASSOCIATED E3 UBIQUITIN-PROTEIN LIGASE COMPONENT HRD3"/>
    <property type="match status" value="1"/>
</dbReference>
<organism evidence="1 2">
    <name type="scientific">Roseospira visakhapatnamensis</name>
    <dbReference type="NCBI Taxonomy" id="390880"/>
    <lineage>
        <taxon>Bacteria</taxon>
        <taxon>Pseudomonadati</taxon>
        <taxon>Pseudomonadota</taxon>
        <taxon>Alphaproteobacteria</taxon>
        <taxon>Rhodospirillales</taxon>
        <taxon>Rhodospirillaceae</taxon>
        <taxon>Roseospira</taxon>
    </lineage>
</organism>
<dbReference type="SMART" id="SM00671">
    <property type="entry name" value="SEL1"/>
    <property type="match status" value="11"/>
</dbReference>
<evidence type="ECO:0000313" key="1">
    <source>
        <dbReference type="EMBL" id="MBB4266432.1"/>
    </source>
</evidence>